<accession>A0A0F9V2S1</accession>
<evidence type="ECO:0000256" key="1">
    <source>
        <dbReference type="ARBA" id="ARBA00004141"/>
    </source>
</evidence>
<evidence type="ECO:0000256" key="3">
    <source>
        <dbReference type="ARBA" id="ARBA00022989"/>
    </source>
</evidence>
<evidence type="ECO:0000313" key="7">
    <source>
        <dbReference type="EMBL" id="KKN94007.1"/>
    </source>
</evidence>
<feature type="transmembrane region" description="Helical" evidence="5">
    <location>
        <begin position="6"/>
        <end position="23"/>
    </location>
</feature>
<dbReference type="PANTHER" id="PTHR33507">
    <property type="entry name" value="INNER MEMBRANE PROTEIN YBBJ"/>
    <property type="match status" value="1"/>
</dbReference>
<feature type="transmembrane region" description="Helical" evidence="5">
    <location>
        <begin position="54"/>
        <end position="72"/>
    </location>
</feature>
<evidence type="ECO:0000256" key="2">
    <source>
        <dbReference type="ARBA" id="ARBA00022692"/>
    </source>
</evidence>
<feature type="transmembrane region" description="Helical" evidence="5">
    <location>
        <begin position="30"/>
        <end position="48"/>
    </location>
</feature>
<proteinExistence type="predicted"/>
<evidence type="ECO:0000259" key="6">
    <source>
        <dbReference type="Pfam" id="PF01957"/>
    </source>
</evidence>
<dbReference type="Gene3D" id="2.40.50.140">
    <property type="entry name" value="Nucleic acid-binding proteins"/>
    <property type="match status" value="1"/>
</dbReference>
<keyword evidence="2 5" id="KW-0812">Transmembrane</keyword>
<comment type="caution">
    <text evidence="7">The sequence shown here is derived from an EMBL/GenBank/DDBJ whole genome shotgun (WGS) entry which is preliminary data.</text>
</comment>
<comment type="subcellular location">
    <subcellularLocation>
        <location evidence="1">Membrane</location>
        <topology evidence="1">Multi-pass membrane protein</topology>
    </subcellularLocation>
</comment>
<organism evidence="7">
    <name type="scientific">marine sediment metagenome</name>
    <dbReference type="NCBI Taxonomy" id="412755"/>
    <lineage>
        <taxon>unclassified sequences</taxon>
        <taxon>metagenomes</taxon>
        <taxon>ecological metagenomes</taxon>
    </lineage>
</organism>
<reference evidence="7" key="1">
    <citation type="journal article" date="2015" name="Nature">
        <title>Complex archaea that bridge the gap between prokaryotes and eukaryotes.</title>
        <authorList>
            <person name="Spang A."/>
            <person name="Saw J.H."/>
            <person name="Jorgensen S.L."/>
            <person name="Zaremba-Niedzwiedzka K."/>
            <person name="Martijn J."/>
            <person name="Lind A.E."/>
            <person name="van Eijk R."/>
            <person name="Schleper C."/>
            <person name="Guy L."/>
            <person name="Ettema T.J."/>
        </authorList>
    </citation>
    <scope>NUCLEOTIDE SEQUENCE</scope>
</reference>
<gene>
    <name evidence="7" type="ORF">LCGC14_0192710</name>
</gene>
<dbReference type="InterPro" id="IPR012340">
    <property type="entry name" value="NA-bd_OB-fold"/>
</dbReference>
<dbReference type="SUPFAM" id="SSF141322">
    <property type="entry name" value="NfeD domain-like"/>
    <property type="match status" value="1"/>
</dbReference>
<keyword evidence="3 5" id="KW-1133">Transmembrane helix</keyword>
<dbReference type="GO" id="GO:0005886">
    <property type="term" value="C:plasma membrane"/>
    <property type="evidence" value="ECO:0007669"/>
    <property type="project" value="TreeGrafter"/>
</dbReference>
<sequence length="157" mass="16735">MDMAGIISSYGFWLVLGLGLLVSELMAPGIVAIFFGIGALVVGGLTFFGLLDGIAAQLLCFALVSSLALFALRRHFKRWLRGDVSDRATSEPDAGDLVGARVKVLTDFEQGHGDVQLNGAKWDAESEEPLKAGDAAWVLSHRGILLKVAAQRSAPRL</sequence>
<evidence type="ECO:0000256" key="4">
    <source>
        <dbReference type="ARBA" id="ARBA00023136"/>
    </source>
</evidence>
<name>A0A0F9V2S1_9ZZZZ</name>
<dbReference type="Pfam" id="PF01957">
    <property type="entry name" value="NfeD"/>
    <property type="match status" value="1"/>
</dbReference>
<dbReference type="AlphaFoldDB" id="A0A0F9V2S1"/>
<dbReference type="PANTHER" id="PTHR33507:SF3">
    <property type="entry name" value="INNER MEMBRANE PROTEIN YBBJ"/>
    <property type="match status" value="1"/>
</dbReference>
<feature type="domain" description="NfeD-like C-terminal" evidence="6">
    <location>
        <begin position="96"/>
        <end position="148"/>
    </location>
</feature>
<dbReference type="InterPro" id="IPR002810">
    <property type="entry name" value="NfeD-like_C"/>
</dbReference>
<evidence type="ECO:0000256" key="5">
    <source>
        <dbReference type="SAM" id="Phobius"/>
    </source>
</evidence>
<keyword evidence="4 5" id="KW-0472">Membrane</keyword>
<dbReference type="InterPro" id="IPR052165">
    <property type="entry name" value="Membrane_assoc_protease"/>
</dbReference>
<protein>
    <recommendedName>
        <fullName evidence="6">NfeD-like C-terminal domain-containing protein</fullName>
    </recommendedName>
</protein>
<dbReference type="EMBL" id="LAZR01000082">
    <property type="protein sequence ID" value="KKN94007.1"/>
    <property type="molecule type" value="Genomic_DNA"/>
</dbReference>